<feature type="transmembrane region" description="Helical" evidence="1">
    <location>
        <begin position="65"/>
        <end position="87"/>
    </location>
</feature>
<evidence type="ECO:0000256" key="1">
    <source>
        <dbReference type="SAM" id="Phobius"/>
    </source>
</evidence>
<keyword evidence="1" id="KW-0472">Membrane</keyword>
<reference evidence="2" key="1">
    <citation type="journal article" date="2015" name="Nature">
        <title>Complex archaea that bridge the gap between prokaryotes and eukaryotes.</title>
        <authorList>
            <person name="Spang A."/>
            <person name="Saw J.H."/>
            <person name="Jorgensen S.L."/>
            <person name="Zaremba-Niedzwiedzka K."/>
            <person name="Martijn J."/>
            <person name="Lind A.E."/>
            <person name="van Eijk R."/>
            <person name="Schleper C."/>
            <person name="Guy L."/>
            <person name="Ettema T.J."/>
        </authorList>
    </citation>
    <scope>NUCLEOTIDE SEQUENCE</scope>
</reference>
<dbReference type="AlphaFoldDB" id="A0A0F8VPM6"/>
<dbReference type="EMBL" id="LAZR01070016">
    <property type="protein sequence ID" value="KKK46343.1"/>
    <property type="molecule type" value="Genomic_DNA"/>
</dbReference>
<feature type="transmembrane region" description="Helical" evidence="1">
    <location>
        <begin position="28"/>
        <end position="53"/>
    </location>
</feature>
<comment type="caution">
    <text evidence="2">The sequence shown here is derived from an EMBL/GenBank/DDBJ whole genome shotgun (WGS) entry which is preliminary data.</text>
</comment>
<protein>
    <submittedName>
        <fullName evidence="2">Uncharacterized protein</fullName>
    </submittedName>
</protein>
<sequence length="101" mass="10636">MLEIILVVSLFFGPSVLASRGVGYRGAWFGLATLALILSMGSCLGSCAVAMSPEQDEVLQDVSKGAIGASMWFGVTFLGCLLAGFFYREKRKSPSTASFSG</sequence>
<evidence type="ECO:0000313" key="2">
    <source>
        <dbReference type="EMBL" id="KKK46343.1"/>
    </source>
</evidence>
<organism evidence="2">
    <name type="scientific">marine sediment metagenome</name>
    <dbReference type="NCBI Taxonomy" id="412755"/>
    <lineage>
        <taxon>unclassified sequences</taxon>
        <taxon>metagenomes</taxon>
        <taxon>ecological metagenomes</taxon>
    </lineage>
</organism>
<accession>A0A0F8VPM6</accession>
<keyword evidence="1" id="KW-0812">Transmembrane</keyword>
<proteinExistence type="predicted"/>
<name>A0A0F8VPM6_9ZZZZ</name>
<gene>
    <name evidence="2" type="ORF">LCGC14_3164060</name>
</gene>
<keyword evidence="1" id="KW-1133">Transmembrane helix</keyword>